<evidence type="ECO:0000313" key="2">
    <source>
        <dbReference type="Proteomes" id="UP001213000"/>
    </source>
</evidence>
<dbReference type="AlphaFoldDB" id="A0AAD5YR97"/>
<organism evidence="1 2">
    <name type="scientific">Leucocoprinus birnbaumii</name>
    <dbReference type="NCBI Taxonomy" id="56174"/>
    <lineage>
        <taxon>Eukaryota</taxon>
        <taxon>Fungi</taxon>
        <taxon>Dikarya</taxon>
        <taxon>Basidiomycota</taxon>
        <taxon>Agaricomycotina</taxon>
        <taxon>Agaricomycetes</taxon>
        <taxon>Agaricomycetidae</taxon>
        <taxon>Agaricales</taxon>
        <taxon>Agaricineae</taxon>
        <taxon>Agaricaceae</taxon>
        <taxon>Leucocoprinus</taxon>
    </lineage>
</organism>
<dbReference type="Proteomes" id="UP001213000">
    <property type="component" value="Unassembled WGS sequence"/>
</dbReference>
<proteinExistence type="predicted"/>
<reference evidence="1" key="1">
    <citation type="submission" date="2022-07" db="EMBL/GenBank/DDBJ databases">
        <title>Genome Sequence of Leucocoprinus birnbaumii.</title>
        <authorList>
            <person name="Buettner E."/>
        </authorList>
    </citation>
    <scope>NUCLEOTIDE SEQUENCE</scope>
    <source>
        <strain evidence="1">VT141</strain>
    </source>
</reference>
<dbReference type="EMBL" id="JANIEX010000382">
    <property type="protein sequence ID" value="KAJ3567869.1"/>
    <property type="molecule type" value="Genomic_DNA"/>
</dbReference>
<name>A0AAD5YR97_9AGAR</name>
<protein>
    <submittedName>
        <fullName evidence="1">Uncharacterized protein</fullName>
    </submittedName>
</protein>
<keyword evidence="2" id="KW-1185">Reference proteome</keyword>
<accession>A0AAD5YR97</accession>
<evidence type="ECO:0000313" key="1">
    <source>
        <dbReference type="EMBL" id="KAJ3567869.1"/>
    </source>
</evidence>
<sequence>MAHYIPSPEGAKHYNHGLLSKPRLVARSSDNIWRTGGPFPHVIIWLGVMPNSVSARDGINVAVDCKFILSTNGIENVGVEIRESGHRAVLHYPWYPHLCQGCPSYTGSGRTDCNNCTGKLYLVAARHVLFNPNQDNKLYKYDDPNQPQKEVLLLGSAGFGRSIESIKPAIRGRAIIMDYLKNKLVATENITTRLLTRSGARSQRDKESAKEASKDLTDILHNAERDWKNRGDQVIGHVVLSPPISVEDDGFTEDWAVTEVDTTKIDKSTFIGNVIDLGEEISIPDLTRWMSLNWSRSNWSSNLPSFQYPGNRLLRFLGTISDEDPDIVDHNGDAVTMVLKRGCTSGLTVGRLNRIRSFTRQ</sequence>
<comment type="caution">
    <text evidence="1">The sequence shown here is derived from an EMBL/GenBank/DDBJ whole genome shotgun (WGS) entry which is preliminary data.</text>
</comment>
<gene>
    <name evidence="1" type="ORF">NP233_g6082</name>
</gene>